<dbReference type="PROSITE" id="PS50089">
    <property type="entry name" value="ZF_RING_2"/>
    <property type="match status" value="1"/>
</dbReference>
<dbReference type="SUPFAM" id="SSF57850">
    <property type="entry name" value="RING/U-box"/>
    <property type="match status" value="1"/>
</dbReference>
<dbReference type="AlphaFoldDB" id="A0ABD3UR35"/>
<proteinExistence type="predicted"/>
<feature type="compositionally biased region" description="Low complexity" evidence="4">
    <location>
        <begin position="155"/>
        <end position="165"/>
    </location>
</feature>
<name>A0ABD3UR35_SINWO</name>
<feature type="region of interest" description="Disordered" evidence="4">
    <location>
        <begin position="136"/>
        <end position="298"/>
    </location>
</feature>
<gene>
    <name evidence="6" type="ORF">ACJMK2_015668</name>
</gene>
<dbReference type="Proteomes" id="UP001634394">
    <property type="component" value="Unassembled WGS sequence"/>
</dbReference>
<feature type="compositionally biased region" description="Polar residues" evidence="4">
    <location>
        <begin position="143"/>
        <end position="154"/>
    </location>
</feature>
<protein>
    <recommendedName>
        <fullName evidence="5">RING-type domain-containing protein</fullName>
    </recommendedName>
</protein>
<feature type="compositionally biased region" description="Low complexity" evidence="4">
    <location>
        <begin position="282"/>
        <end position="292"/>
    </location>
</feature>
<dbReference type="PANTHER" id="PTHR10131">
    <property type="entry name" value="TNF RECEPTOR ASSOCIATED FACTOR"/>
    <property type="match status" value="1"/>
</dbReference>
<evidence type="ECO:0000256" key="4">
    <source>
        <dbReference type="SAM" id="MobiDB-lite"/>
    </source>
</evidence>
<comment type="caution">
    <text evidence="6">The sequence shown here is derived from an EMBL/GenBank/DDBJ whole genome shotgun (WGS) entry which is preliminary data.</text>
</comment>
<reference evidence="6 7" key="1">
    <citation type="submission" date="2024-11" db="EMBL/GenBank/DDBJ databases">
        <title>Chromosome-level genome assembly of the freshwater bivalve Anodonta woodiana.</title>
        <authorList>
            <person name="Chen X."/>
        </authorList>
    </citation>
    <scope>NUCLEOTIDE SEQUENCE [LARGE SCALE GENOMIC DNA]</scope>
    <source>
        <strain evidence="6">MN2024</strain>
        <tissue evidence="6">Gills</tissue>
    </source>
</reference>
<evidence type="ECO:0000256" key="3">
    <source>
        <dbReference type="PROSITE-ProRule" id="PRU00175"/>
    </source>
</evidence>
<keyword evidence="1 3" id="KW-0863">Zinc-finger</keyword>
<evidence type="ECO:0000256" key="1">
    <source>
        <dbReference type="ARBA" id="ARBA00022771"/>
    </source>
</evidence>
<keyword evidence="1 3" id="KW-0479">Metal-binding</keyword>
<evidence type="ECO:0000313" key="6">
    <source>
        <dbReference type="EMBL" id="KAL3851979.1"/>
    </source>
</evidence>
<dbReference type="PANTHER" id="PTHR10131:SF94">
    <property type="entry name" value="TNF RECEPTOR-ASSOCIATED FACTOR 4"/>
    <property type="match status" value="1"/>
</dbReference>
<feature type="compositionally biased region" description="Polar residues" evidence="4">
    <location>
        <begin position="166"/>
        <end position="191"/>
    </location>
</feature>
<keyword evidence="7" id="KW-1185">Reference proteome</keyword>
<dbReference type="EMBL" id="JBJQND010000015">
    <property type="protein sequence ID" value="KAL3851979.1"/>
    <property type="molecule type" value="Genomic_DNA"/>
</dbReference>
<dbReference type="InterPro" id="IPR001841">
    <property type="entry name" value="Znf_RING"/>
</dbReference>
<feature type="compositionally biased region" description="Basic and acidic residues" evidence="4">
    <location>
        <begin position="231"/>
        <end position="241"/>
    </location>
</feature>
<dbReference type="GO" id="GO:0008270">
    <property type="term" value="F:zinc ion binding"/>
    <property type="evidence" value="ECO:0007669"/>
    <property type="project" value="UniProtKB-KW"/>
</dbReference>
<dbReference type="InterPro" id="IPR013083">
    <property type="entry name" value="Znf_RING/FYVE/PHD"/>
</dbReference>
<evidence type="ECO:0000313" key="7">
    <source>
        <dbReference type="Proteomes" id="UP001634394"/>
    </source>
</evidence>
<evidence type="ECO:0000259" key="5">
    <source>
        <dbReference type="PROSITE" id="PS50089"/>
    </source>
</evidence>
<sequence>MDTDPLFALLEVMLSSFASNRVKPGGHSEDIFLDLTEDEKEELECSICYNILKETRECSNKHRFCYSCIFVWSTSGNPINHGRCPMCRVDGYYVRNKRVDELINQKQVKCSMENCNWTGPLKELGSHMHNIYTTPKKVKPAQESVTELPSLNKQSRTPRTSSRTSQLPNSSYRSTQKASQSSRQNGGSTRINAASSTRATNNSTSPQRHRNPPNRRPSRLLSRGQISQDHVLSESRHRDQSSVEESSVSTPRTPRPPSAPRPSNLPNLRRRVTTLPSLIQTDNNNNQSSSNNDGDDDTIRAHVLFTPREESRQPREVQFVSIRDRLVESRNRLDNLMGAFTVELERGRREISEFQEERERRRQEQLEEVRDLGRRLGNVATELRRLLNQRRLRDTLDDMVTTDDDEDNDY</sequence>
<feature type="compositionally biased region" description="Basic residues" evidence="4">
    <location>
        <begin position="207"/>
        <end position="218"/>
    </location>
</feature>
<accession>A0ABD3UR35</accession>
<evidence type="ECO:0000256" key="2">
    <source>
        <dbReference type="ARBA" id="ARBA00022833"/>
    </source>
</evidence>
<dbReference type="Gene3D" id="3.30.40.10">
    <property type="entry name" value="Zinc/RING finger domain, C3HC4 (zinc finger)"/>
    <property type="match status" value="1"/>
</dbReference>
<organism evidence="6 7">
    <name type="scientific">Sinanodonta woodiana</name>
    <name type="common">Chinese pond mussel</name>
    <name type="synonym">Anodonta woodiana</name>
    <dbReference type="NCBI Taxonomy" id="1069815"/>
    <lineage>
        <taxon>Eukaryota</taxon>
        <taxon>Metazoa</taxon>
        <taxon>Spiralia</taxon>
        <taxon>Lophotrochozoa</taxon>
        <taxon>Mollusca</taxon>
        <taxon>Bivalvia</taxon>
        <taxon>Autobranchia</taxon>
        <taxon>Heteroconchia</taxon>
        <taxon>Palaeoheterodonta</taxon>
        <taxon>Unionida</taxon>
        <taxon>Unionoidea</taxon>
        <taxon>Unionidae</taxon>
        <taxon>Unioninae</taxon>
        <taxon>Sinanodonta</taxon>
    </lineage>
</organism>
<feature type="domain" description="RING-type" evidence="5">
    <location>
        <begin position="45"/>
        <end position="88"/>
    </location>
</feature>
<keyword evidence="2" id="KW-0862">Zinc</keyword>
<feature type="compositionally biased region" description="Low complexity" evidence="4">
    <location>
        <begin position="192"/>
        <end position="205"/>
    </location>
</feature>